<reference evidence="2 3" key="1">
    <citation type="submission" date="2019-03" db="EMBL/GenBank/DDBJ databases">
        <title>Draft genome sequences of novel Actinobacteria.</title>
        <authorList>
            <person name="Sahin N."/>
            <person name="Ay H."/>
            <person name="Saygin H."/>
        </authorList>
    </citation>
    <scope>NUCLEOTIDE SEQUENCE [LARGE SCALE GENOMIC DNA]</scope>
    <source>
        <strain evidence="2 3">7K502</strain>
    </source>
</reference>
<feature type="transmembrane region" description="Helical" evidence="1">
    <location>
        <begin position="180"/>
        <end position="200"/>
    </location>
</feature>
<dbReference type="Proteomes" id="UP000294947">
    <property type="component" value="Unassembled WGS sequence"/>
</dbReference>
<evidence type="ECO:0000313" key="3">
    <source>
        <dbReference type="Proteomes" id="UP000294947"/>
    </source>
</evidence>
<dbReference type="Pfam" id="PF22564">
    <property type="entry name" value="HAAS"/>
    <property type="match status" value="1"/>
</dbReference>
<dbReference type="InterPro" id="IPR047928">
    <property type="entry name" value="Perm_prefix_1"/>
</dbReference>
<dbReference type="EMBL" id="SMKW01000001">
    <property type="protein sequence ID" value="TDD56523.1"/>
    <property type="molecule type" value="Genomic_DNA"/>
</dbReference>
<dbReference type="AlphaFoldDB" id="A0A4R4ZDJ7"/>
<proteinExistence type="predicted"/>
<dbReference type="NCBIfam" id="NF038403">
    <property type="entry name" value="perm_prefix_1"/>
    <property type="match status" value="1"/>
</dbReference>
<sequence>MSADPIEDYAAELTNALHGPARAKSRLVGEIRDGLVDAVAAQTAEGLPYRQAVEQAVREFGTPGELAPSCQQELTIAQTRHTSRALIVTVGFLIVCWYAIWTASHIQGWQLPHAVQVLTAVAATAGVLAAATLAATGPLTRWLPVPDRLPLLVGWAGTTASVAMPFAGIALAIALPLATAWPLILLAGGFTVASHAVLAASARACRECARLPIG</sequence>
<name>A0A4R4ZDJ7_9PSEU</name>
<gene>
    <name evidence="2" type="ORF">E1288_00035</name>
</gene>
<keyword evidence="1" id="KW-0472">Membrane</keyword>
<organism evidence="2 3">
    <name type="scientific">Saccharopolyspora elongata</name>
    <dbReference type="NCBI Taxonomy" id="2530387"/>
    <lineage>
        <taxon>Bacteria</taxon>
        <taxon>Bacillati</taxon>
        <taxon>Actinomycetota</taxon>
        <taxon>Actinomycetes</taxon>
        <taxon>Pseudonocardiales</taxon>
        <taxon>Pseudonocardiaceae</taxon>
        <taxon>Saccharopolyspora</taxon>
    </lineage>
</organism>
<dbReference type="RefSeq" id="WP_132479020.1">
    <property type="nucleotide sequence ID" value="NZ_SMKW01000001.1"/>
</dbReference>
<feature type="transmembrane region" description="Helical" evidence="1">
    <location>
        <begin position="115"/>
        <end position="137"/>
    </location>
</feature>
<comment type="caution">
    <text evidence="2">The sequence shown here is derived from an EMBL/GenBank/DDBJ whole genome shotgun (WGS) entry which is preliminary data.</text>
</comment>
<keyword evidence="3" id="KW-1185">Reference proteome</keyword>
<feature type="transmembrane region" description="Helical" evidence="1">
    <location>
        <begin position="149"/>
        <end position="174"/>
    </location>
</feature>
<keyword evidence="1" id="KW-0812">Transmembrane</keyword>
<protein>
    <submittedName>
        <fullName evidence="2">Uncharacterized protein</fullName>
    </submittedName>
</protein>
<evidence type="ECO:0000313" key="2">
    <source>
        <dbReference type="EMBL" id="TDD56523.1"/>
    </source>
</evidence>
<dbReference type="OrthoDB" id="5187995at2"/>
<accession>A0A4R4ZDJ7</accession>
<keyword evidence="1" id="KW-1133">Transmembrane helix</keyword>
<feature type="transmembrane region" description="Helical" evidence="1">
    <location>
        <begin position="85"/>
        <end position="103"/>
    </location>
</feature>
<evidence type="ECO:0000256" key="1">
    <source>
        <dbReference type="SAM" id="Phobius"/>
    </source>
</evidence>